<reference evidence="3" key="1">
    <citation type="journal article" date="2021" name="Microbiology">
        <title>Metagenomic Analysis of the Microbial Community in the Underground Coal Fire Area (Kemerovo Region, Russia) Revealed Predominance of Thermophilic Members of the Phyla Deinococcus-thermus, Aquificae, and Firmicutes.</title>
        <authorList>
            <person name="Kadnikov V."/>
            <person name="Mardanov A.V."/>
            <person name="Beletsky A.V."/>
            <person name="Karnachuk O.V."/>
            <person name="Ravin N.V."/>
        </authorList>
    </citation>
    <scope>NUCLEOTIDE SEQUENCE</scope>
    <source>
        <strain evidence="3">RBS10-49</strain>
    </source>
</reference>
<gene>
    <name evidence="3" type="ORF">KM312_07610</name>
</gene>
<feature type="chain" id="PRO_5036783973" evidence="2">
    <location>
        <begin position="34"/>
        <end position="229"/>
    </location>
</feature>
<evidence type="ECO:0000313" key="4">
    <source>
        <dbReference type="Proteomes" id="UP000748108"/>
    </source>
</evidence>
<protein>
    <submittedName>
        <fullName evidence="3">Uncharacterized protein</fullName>
    </submittedName>
</protein>
<feature type="signal peptide" evidence="2">
    <location>
        <begin position="1"/>
        <end position="33"/>
    </location>
</feature>
<proteinExistence type="predicted"/>
<organism evidence="3 4">
    <name type="scientific">Hydrogenibacillus schlegelii</name>
    <name type="common">Bacillus schlegelii</name>
    <dbReference type="NCBI Taxonomy" id="1484"/>
    <lineage>
        <taxon>Bacteria</taxon>
        <taxon>Bacillati</taxon>
        <taxon>Bacillota</taxon>
        <taxon>Bacilli</taxon>
        <taxon>Bacillales</taxon>
        <taxon>Bacillales Family X. Incertae Sedis</taxon>
        <taxon>Hydrogenibacillus</taxon>
    </lineage>
</organism>
<sequence>MFEKAPFRPRRRWWLSLLLVMALLGAADVPLFAAAQAAAEAAERAVVLYEGFEQGTKPGYAKGTVNLSTGPWELDDALLGTDARDKKIGKQSVRIQKSGSLTMNFDVTVTEVAYVELWHANAGFSGDVGGKWKLQYSIDQGQTWQDAGPEVPSGSTMEKASFEIHHTGPIRFKVQKTDGRFLRRPASTSTILPSTPCRPPRRPRPSSSSRPTRRTSSLISKNIAPGSFR</sequence>
<dbReference type="Proteomes" id="UP000748108">
    <property type="component" value="Unassembled WGS sequence"/>
</dbReference>
<dbReference type="EMBL" id="JAHHQF010000059">
    <property type="protein sequence ID" value="MBT9282507.1"/>
    <property type="molecule type" value="Genomic_DNA"/>
</dbReference>
<comment type="caution">
    <text evidence="3">The sequence shown here is derived from an EMBL/GenBank/DDBJ whole genome shotgun (WGS) entry which is preliminary data.</text>
</comment>
<evidence type="ECO:0000256" key="2">
    <source>
        <dbReference type="SAM" id="SignalP"/>
    </source>
</evidence>
<dbReference type="AlphaFoldDB" id="A0A947CY29"/>
<feature type="region of interest" description="Disordered" evidence="1">
    <location>
        <begin position="183"/>
        <end position="229"/>
    </location>
</feature>
<accession>A0A947CY29</accession>
<keyword evidence="2" id="KW-0732">Signal</keyword>
<evidence type="ECO:0000256" key="1">
    <source>
        <dbReference type="SAM" id="MobiDB-lite"/>
    </source>
</evidence>
<feature type="compositionally biased region" description="Low complexity" evidence="1">
    <location>
        <begin position="205"/>
        <end position="217"/>
    </location>
</feature>
<evidence type="ECO:0000313" key="3">
    <source>
        <dbReference type="EMBL" id="MBT9282507.1"/>
    </source>
</evidence>
<name>A0A947CY29_HYDSH</name>